<reference evidence="2 3" key="1">
    <citation type="submission" date="2007-05" db="EMBL/GenBank/DDBJ databases">
        <title>Complete sequence of chromosome of Acidiphilium cryptum JF-5.</title>
        <authorList>
            <consortium name="US DOE Joint Genome Institute"/>
            <person name="Copeland A."/>
            <person name="Lucas S."/>
            <person name="Lapidus A."/>
            <person name="Barry K."/>
            <person name="Detter J.C."/>
            <person name="Glavina del Rio T."/>
            <person name="Hammon N."/>
            <person name="Israni S."/>
            <person name="Dalin E."/>
            <person name="Tice H."/>
            <person name="Pitluck S."/>
            <person name="Sims D."/>
            <person name="Brettin T."/>
            <person name="Bruce D."/>
            <person name="Han C."/>
            <person name="Schmutz J."/>
            <person name="Larimer F."/>
            <person name="Land M."/>
            <person name="Hauser L."/>
            <person name="Kyrpides N."/>
            <person name="Kim E."/>
            <person name="Magnuson T."/>
            <person name="Richardson P."/>
        </authorList>
    </citation>
    <scope>NUCLEOTIDE SEQUENCE [LARGE SCALE GENOMIC DNA]</scope>
    <source>
        <strain evidence="2 3">JF-5</strain>
    </source>
</reference>
<organism evidence="2 3">
    <name type="scientific">Acidiphilium cryptum (strain JF-5)</name>
    <dbReference type="NCBI Taxonomy" id="349163"/>
    <lineage>
        <taxon>Bacteria</taxon>
        <taxon>Pseudomonadati</taxon>
        <taxon>Pseudomonadota</taxon>
        <taxon>Alphaproteobacteria</taxon>
        <taxon>Acetobacterales</taxon>
        <taxon>Acidocellaceae</taxon>
        <taxon>Acidiphilium</taxon>
    </lineage>
</organism>
<dbReference type="EMBL" id="CP000697">
    <property type="protein sequence ID" value="ABQ31405.1"/>
    <property type="molecule type" value="Genomic_DNA"/>
</dbReference>
<dbReference type="AlphaFoldDB" id="A5G0M3"/>
<dbReference type="HOGENOM" id="CLU_2462039_0_0_5"/>
<accession>A5G0M3</accession>
<evidence type="ECO:0000313" key="3">
    <source>
        <dbReference type="Proteomes" id="UP000000245"/>
    </source>
</evidence>
<evidence type="ECO:0000256" key="1">
    <source>
        <dbReference type="SAM" id="MobiDB-lite"/>
    </source>
</evidence>
<keyword evidence="3" id="KW-1185">Reference proteome</keyword>
<evidence type="ECO:0000313" key="2">
    <source>
        <dbReference type="EMBL" id="ABQ31405.1"/>
    </source>
</evidence>
<proteinExistence type="predicted"/>
<dbReference type="KEGG" id="acr:Acry_2207"/>
<sequence length="88" mass="8940">MKYRSNSIHDCNDSARTTRLFAGAADAATLAECPSGRHTTFVTGPARAGEKGTSCASAGLHCPGSKSMAAPATVSGEPVVRPPARASH</sequence>
<gene>
    <name evidence="2" type="ordered locus">Acry_2207</name>
</gene>
<protein>
    <submittedName>
        <fullName evidence="2">Uncharacterized protein</fullName>
    </submittedName>
</protein>
<dbReference type="Proteomes" id="UP000000245">
    <property type="component" value="Chromosome"/>
</dbReference>
<name>A5G0M3_ACICJ</name>
<feature type="region of interest" description="Disordered" evidence="1">
    <location>
        <begin position="66"/>
        <end position="88"/>
    </location>
</feature>
<dbReference type="STRING" id="349163.Acry_2207"/>